<dbReference type="InterPro" id="IPR000286">
    <property type="entry name" value="HDACs"/>
</dbReference>
<feature type="domain" description="Histone deacetylase" evidence="2">
    <location>
        <begin position="21"/>
        <end position="308"/>
    </location>
</feature>
<dbReference type="GO" id="GO:0040029">
    <property type="term" value="P:epigenetic regulation of gene expression"/>
    <property type="evidence" value="ECO:0007669"/>
    <property type="project" value="TreeGrafter"/>
</dbReference>
<dbReference type="InterPro" id="IPR037138">
    <property type="entry name" value="His_deacetylse_dom_sf"/>
</dbReference>
<dbReference type="SUPFAM" id="SSF52768">
    <property type="entry name" value="Arginase/deacetylase"/>
    <property type="match status" value="1"/>
</dbReference>
<reference evidence="3 4" key="1">
    <citation type="submission" date="2017-07" db="EMBL/GenBank/DDBJ databases">
        <title>Genomes of Fischerella (Mastigocladus) sp. strains.</title>
        <authorList>
            <person name="Miller S.R."/>
        </authorList>
    </citation>
    <scope>NUCLEOTIDE SEQUENCE [LARGE SCALE GENOMIC DNA]</scope>
    <source>
        <strain evidence="3 4">CCMEE 5330</strain>
    </source>
</reference>
<protein>
    <submittedName>
        <fullName evidence="3">Histone deacetylase</fullName>
    </submittedName>
</protein>
<evidence type="ECO:0000259" key="2">
    <source>
        <dbReference type="Pfam" id="PF00850"/>
    </source>
</evidence>
<comment type="similarity">
    <text evidence="1">Belongs to the histone deacetylase family.</text>
</comment>
<name>A0A2N6MN86_9CYAN</name>
<dbReference type="GO" id="GO:0004407">
    <property type="term" value="F:histone deacetylase activity"/>
    <property type="evidence" value="ECO:0007669"/>
    <property type="project" value="TreeGrafter"/>
</dbReference>
<dbReference type="Proteomes" id="UP000234966">
    <property type="component" value="Unassembled WGS sequence"/>
</dbReference>
<organism evidence="3 4">
    <name type="scientific">Fischerella thermalis CCMEE 5330</name>
    <dbReference type="NCBI Taxonomy" id="2019670"/>
    <lineage>
        <taxon>Bacteria</taxon>
        <taxon>Bacillati</taxon>
        <taxon>Cyanobacteriota</taxon>
        <taxon>Cyanophyceae</taxon>
        <taxon>Nostocales</taxon>
        <taxon>Hapalosiphonaceae</taxon>
        <taxon>Fischerella</taxon>
    </lineage>
</organism>
<dbReference type="PRINTS" id="PR01270">
    <property type="entry name" value="HDASUPER"/>
</dbReference>
<evidence type="ECO:0000256" key="1">
    <source>
        <dbReference type="ARBA" id="ARBA00005947"/>
    </source>
</evidence>
<accession>A0A2N6MN86</accession>
<evidence type="ECO:0000313" key="4">
    <source>
        <dbReference type="Proteomes" id="UP000234966"/>
    </source>
</evidence>
<dbReference type="CDD" id="cd09992">
    <property type="entry name" value="HDAC_classII"/>
    <property type="match status" value="1"/>
</dbReference>
<comment type="caution">
    <text evidence="3">The sequence shown here is derived from an EMBL/GenBank/DDBJ whole genome shotgun (WGS) entry which is preliminary data.</text>
</comment>
<gene>
    <name evidence="3" type="ORF">CEN41_01575</name>
</gene>
<dbReference type="PANTHER" id="PTHR10625:SF11">
    <property type="entry name" value="HISTONE DEACETYLASE 14, CHLOROPLASTIC"/>
    <property type="match status" value="1"/>
</dbReference>
<evidence type="ECO:0000313" key="3">
    <source>
        <dbReference type="EMBL" id="PMB48253.1"/>
    </source>
</evidence>
<dbReference type="InterPro" id="IPR023696">
    <property type="entry name" value="Ureohydrolase_dom_sf"/>
</dbReference>
<dbReference type="AlphaFoldDB" id="A0A2N6MN86"/>
<dbReference type="Pfam" id="PF00850">
    <property type="entry name" value="Hist_deacetyl"/>
    <property type="match status" value="1"/>
</dbReference>
<dbReference type="PANTHER" id="PTHR10625">
    <property type="entry name" value="HISTONE DEACETYLASE HDAC1-RELATED"/>
    <property type="match status" value="1"/>
</dbReference>
<dbReference type="GO" id="GO:0005737">
    <property type="term" value="C:cytoplasm"/>
    <property type="evidence" value="ECO:0007669"/>
    <property type="project" value="TreeGrafter"/>
</dbReference>
<dbReference type="EMBL" id="NMQI01000031">
    <property type="protein sequence ID" value="PMB48253.1"/>
    <property type="molecule type" value="Genomic_DNA"/>
</dbReference>
<dbReference type="Gene3D" id="3.40.800.20">
    <property type="entry name" value="Histone deacetylase domain"/>
    <property type="match status" value="1"/>
</dbReference>
<proteinExistence type="inferred from homology"/>
<sequence length="346" mass="37854">MSVGYLTHPSFRDHAMPGYHHPESPQRIEAVWEALDRAALTPRLTSIDPTEATREMLRAVHTETFIRQLERLEAEARPVFIDQDTYALPRSFQIARLAAGACVRGVEAVARGDVQTALVAVRPPGHHATPNRAMGFCILSNVAIAARYATQRLGLERVLIIDYDVHHGNGTQDTFYADPSVLFISTHQSPFYPMTGHLNETGTGAGAGTTLNIPLPNNTGDAGYQQVFEQIVWPAARRYRPQLIIASVGFDAHWADPLAQMRLSLKGYDQLARSVIALADELCGGRVVFVMEGGYNVTALGSGMRNLAHRLLGDADFDDPLGDAPPSHEPDLNALIAQIVRLHQLG</sequence>
<dbReference type="InterPro" id="IPR023801">
    <property type="entry name" value="His_deacetylse_dom"/>
</dbReference>